<protein>
    <recommendedName>
        <fullName evidence="1">DUF1835 domain-containing protein</fullName>
    </recommendedName>
</protein>
<dbReference type="Pfam" id="PF08874">
    <property type="entry name" value="DUF1835"/>
    <property type="match status" value="1"/>
</dbReference>
<dbReference type="EMBL" id="JAVDQG010000003">
    <property type="protein sequence ID" value="MDR6225855.1"/>
    <property type="molecule type" value="Genomic_DNA"/>
</dbReference>
<accession>A0ABU1IM53</accession>
<evidence type="ECO:0000313" key="3">
    <source>
        <dbReference type="Proteomes" id="UP001185012"/>
    </source>
</evidence>
<dbReference type="InterPro" id="IPR014973">
    <property type="entry name" value="DUF1835"/>
</dbReference>
<sequence>MIHIVNGEEWGERLRTWTRIEGEVFVWREMMDFGPFSRDWTIEERIRHRAAFFEERIGFPREQMEMICRYQEQRLERIPPSTSVALWYNSDRYDQLTLLYLAVRIRQLGLKSVFLVEVPQRTTVTEADLNQLWDGRWPMEERELERAEGAWDAFVSPTPIAVHRWLREELFLFHLHDAFRCHLEYLPSERNGLNRVEEQALRLVQEGYDDFYEIFQRVAAERPRDGLTDVHFAAILNELTASEGRPLLDTNWKEGSSPDRTITDGPIRLTSEGEAVLAGEVDRVDILGMDWWWGGTRLVHGRWRLNAEGTPVEWKG</sequence>
<dbReference type="RefSeq" id="WP_309864940.1">
    <property type="nucleotide sequence ID" value="NZ_JAVDQG010000003.1"/>
</dbReference>
<name>A0ABU1IM53_9BACL</name>
<keyword evidence="3" id="KW-1185">Reference proteome</keyword>
<gene>
    <name evidence="2" type="ORF">JOE21_001853</name>
</gene>
<feature type="domain" description="DUF1835" evidence="1">
    <location>
        <begin position="2"/>
        <end position="108"/>
    </location>
</feature>
<proteinExistence type="predicted"/>
<comment type="caution">
    <text evidence="2">The sequence shown here is derived from an EMBL/GenBank/DDBJ whole genome shotgun (WGS) entry which is preliminary data.</text>
</comment>
<reference evidence="2 3" key="1">
    <citation type="submission" date="2023-07" db="EMBL/GenBank/DDBJ databases">
        <title>Genomic Encyclopedia of Type Strains, Phase IV (KMG-IV): sequencing the most valuable type-strain genomes for metagenomic binning, comparative biology and taxonomic classification.</title>
        <authorList>
            <person name="Goeker M."/>
        </authorList>
    </citation>
    <scope>NUCLEOTIDE SEQUENCE [LARGE SCALE GENOMIC DNA]</scope>
    <source>
        <strain evidence="2 3">DSM 45903</strain>
    </source>
</reference>
<evidence type="ECO:0000313" key="2">
    <source>
        <dbReference type="EMBL" id="MDR6225855.1"/>
    </source>
</evidence>
<organism evidence="2 3">
    <name type="scientific">Desmospora profundinema</name>
    <dbReference type="NCBI Taxonomy" id="1571184"/>
    <lineage>
        <taxon>Bacteria</taxon>
        <taxon>Bacillati</taxon>
        <taxon>Bacillota</taxon>
        <taxon>Bacilli</taxon>
        <taxon>Bacillales</taxon>
        <taxon>Thermoactinomycetaceae</taxon>
        <taxon>Desmospora</taxon>
    </lineage>
</organism>
<evidence type="ECO:0000259" key="1">
    <source>
        <dbReference type="Pfam" id="PF08874"/>
    </source>
</evidence>
<dbReference type="Proteomes" id="UP001185012">
    <property type="component" value="Unassembled WGS sequence"/>
</dbReference>